<sequence length="162" mass="19380">MESNFEQQEGNARLFMTTKEFKSYITRDSAKFAFLYRNIDSLKLKLRKITNVTRIENHYYSNDTTIIQTVADISGRYPINFNNGCLKYSGSFDIDSKQYFHLSGSFDDEINIIDFWQRQPLFKNRPSLKWIKHPFKRIYLREIISKCGESTYEEIEIKRKKD</sequence>
<dbReference type="EMBL" id="MT142485">
    <property type="protein sequence ID" value="QJA82365.1"/>
    <property type="molecule type" value="Genomic_DNA"/>
</dbReference>
<reference evidence="1" key="1">
    <citation type="submission" date="2020-03" db="EMBL/GenBank/DDBJ databases">
        <title>The deep terrestrial virosphere.</title>
        <authorList>
            <person name="Holmfeldt K."/>
            <person name="Nilsson E."/>
            <person name="Simone D."/>
            <person name="Lopez-Fernandez M."/>
            <person name="Wu X."/>
            <person name="de Brujin I."/>
            <person name="Lundin D."/>
            <person name="Andersson A."/>
            <person name="Bertilsson S."/>
            <person name="Dopson M."/>
        </authorList>
    </citation>
    <scope>NUCLEOTIDE SEQUENCE</scope>
    <source>
        <strain evidence="2">MM415A00412</strain>
        <strain evidence="1">MM415B00498</strain>
    </source>
</reference>
<proteinExistence type="predicted"/>
<protein>
    <submittedName>
        <fullName evidence="1">Uncharacterized protein</fullName>
    </submittedName>
</protein>
<dbReference type="EMBL" id="MT141519">
    <property type="protein sequence ID" value="QJA64398.1"/>
    <property type="molecule type" value="Genomic_DNA"/>
</dbReference>
<evidence type="ECO:0000313" key="1">
    <source>
        <dbReference type="EMBL" id="QJA64398.1"/>
    </source>
</evidence>
<gene>
    <name evidence="2" type="ORF">MM415A00412_0037</name>
    <name evidence="1" type="ORF">MM415B00498_0013</name>
</gene>
<accession>A0A6M3J4I5</accession>
<organism evidence="1">
    <name type="scientific">viral metagenome</name>
    <dbReference type="NCBI Taxonomy" id="1070528"/>
    <lineage>
        <taxon>unclassified sequences</taxon>
        <taxon>metagenomes</taxon>
        <taxon>organismal metagenomes</taxon>
    </lineage>
</organism>
<name>A0A6M3J4I5_9ZZZZ</name>
<evidence type="ECO:0000313" key="2">
    <source>
        <dbReference type="EMBL" id="QJA82365.1"/>
    </source>
</evidence>
<dbReference type="AlphaFoldDB" id="A0A6M3J4I5"/>